<dbReference type="EMBL" id="FNUT01000003">
    <property type="protein sequence ID" value="SEF87790.1"/>
    <property type="molecule type" value="Genomic_DNA"/>
</dbReference>
<reference evidence="3" key="1">
    <citation type="submission" date="2016-10" db="EMBL/GenBank/DDBJ databases">
        <authorList>
            <person name="Varghese N."/>
            <person name="Submissions S."/>
        </authorList>
    </citation>
    <scope>NUCLEOTIDE SEQUENCE [LARGE SCALE GENOMIC DNA]</scope>
    <source>
        <strain evidence="3">DSM 22361</strain>
    </source>
</reference>
<evidence type="ECO:0000256" key="1">
    <source>
        <dbReference type="SAM" id="Phobius"/>
    </source>
</evidence>
<keyword evidence="1" id="KW-0472">Membrane</keyword>
<organism evidence="2 3">
    <name type="scientific">Sphingobacterium lactis</name>
    <dbReference type="NCBI Taxonomy" id="797291"/>
    <lineage>
        <taxon>Bacteria</taxon>
        <taxon>Pseudomonadati</taxon>
        <taxon>Bacteroidota</taxon>
        <taxon>Sphingobacteriia</taxon>
        <taxon>Sphingobacteriales</taxon>
        <taxon>Sphingobacteriaceae</taxon>
        <taxon>Sphingobacterium</taxon>
    </lineage>
</organism>
<gene>
    <name evidence="2" type="ORF">SAMN05421877_103160</name>
</gene>
<protein>
    <submittedName>
        <fullName evidence="2">Uncharacterized protein</fullName>
    </submittedName>
</protein>
<sequence>MKNENLPPEEKLRWIDYLRFVMGYFVFLYKSGIKP</sequence>
<dbReference type="AlphaFoldDB" id="A0A1H5VKP9"/>
<keyword evidence="3" id="KW-1185">Reference proteome</keyword>
<evidence type="ECO:0000313" key="3">
    <source>
        <dbReference type="Proteomes" id="UP000236731"/>
    </source>
</evidence>
<accession>A0A1H5VKP9</accession>
<evidence type="ECO:0000313" key="2">
    <source>
        <dbReference type="EMBL" id="SEF87790.1"/>
    </source>
</evidence>
<keyword evidence="1" id="KW-1133">Transmembrane helix</keyword>
<proteinExistence type="predicted"/>
<keyword evidence="1" id="KW-0812">Transmembrane</keyword>
<dbReference type="Proteomes" id="UP000236731">
    <property type="component" value="Unassembled WGS sequence"/>
</dbReference>
<feature type="transmembrane region" description="Helical" evidence="1">
    <location>
        <begin position="12"/>
        <end position="29"/>
    </location>
</feature>
<name>A0A1H5VKP9_9SPHI</name>